<dbReference type="Gene3D" id="3.30.750.24">
    <property type="entry name" value="STAS domain"/>
    <property type="match status" value="1"/>
</dbReference>
<dbReference type="InterPro" id="IPR002645">
    <property type="entry name" value="STAS_dom"/>
</dbReference>
<dbReference type="InterPro" id="IPR036513">
    <property type="entry name" value="STAS_dom_sf"/>
</dbReference>
<evidence type="ECO:0000313" key="3">
    <source>
        <dbReference type="Proteomes" id="UP000586305"/>
    </source>
</evidence>
<dbReference type="Proteomes" id="UP000586305">
    <property type="component" value="Unassembled WGS sequence"/>
</dbReference>
<sequence length="90" mass="10081">MLKLPSELAINQVEELHQQVLHELAVEQDVCVDISEVTRVDTASIQLLCALQKHLLTVSHKILWHGHSQAFSNSVEELGLTEFLALNGRN</sequence>
<organism evidence="2 3">
    <name type="scientific">Pseudoalteromonas caenipelagi</name>
    <dbReference type="NCBI Taxonomy" id="2726988"/>
    <lineage>
        <taxon>Bacteria</taxon>
        <taxon>Pseudomonadati</taxon>
        <taxon>Pseudomonadota</taxon>
        <taxon>Gammaproteobacteria</taxon>
        <taxon>Alteromonadales</taxon>
        <taxon>Pseudoalteromonadaceae</taxon>
        <taxon>Pseudoalteromonas</taxon>
    </lineage>
</organism>
<feature type="domain" description="STAS" evidence="1">
    <location>
        <begin position="1"/>
        <end position="90"/>
    </location>
</feature>
<dbReference type="PROSITE" id="PS50801">
    <property type="entry name" value="STAS"/>
    <property type="match status" value="1"/>
</dbReference>
<dbReference type="InterPro" id="IPR058548">
    <property type="entry name" value="MlaB-like_STAS"/>
</dbReference>
<dbReference type="RefSeq" id="WP_171627808.1">
    <property type="nucleotide sequence ID" value="NZ_JABBPG010000011.1"/>
</dbReference>
<dbReference type="EMBL" id="JABBPG010000011">
    <property type="protein sequence ID" value="NOU52760.1"/>
    <property type="molecule type" value="Genomic_DNA"/>
</dbReference>
<name>A0A849VIY4_9GAMM</name>
<gene>
    <name evidence="2" type="ORF">HG263_19825</name>
</gene>
<dbReference type="SUPFAM" id="SSF52091">
    <property type="entry name" value="SpoIIaa-like"/>
    <property type="match status" value="1"/>
</dbReference>
<accession>A0A849VIY4</accession>
<evidence type="ECO:0000313" key="2">
    <source>
        <dbReference type="EMBL" id="NOU52760.1"/>
    </source>
</evidence>
<dbReference type="PANTHER" id="PTHR35849">
    <property type="entry name" value="BLR2341 PROTEIN"/>
    <property type="match status" value="1"/>
</dbReference>
<evidence type="ECO:0000259" key="1">
    <source>
        <dbReference type="PROSITE" id="PS50801"/>
    </source>
</evidence>
<keyword evidence="3" id="KW-1185">Reference proteome</keyword>
<dbReference type="PANTHER" id="PTHR35849:SF2">
    <property type="entry name" value="BLR2341 PROTEIN"/>
    <property type="match status" value="1"/>
</dbReference>
<dbReference type="Pfam" id="PF13466">
    <property type="entry name" value="STAS_2"/>
    <property type="match status" value="1"/>
</dbReference>
<comment type="caution">
    <text evidence="2">The sequence shown here is derived from an EMBL/GenBank/DDBJ whole genome shotgun (WGS) entry which is preliminary data.</text>
</comment>
<proteinExistence type="predicted"/>
<dbReference type="InterPro" id="IPR052746">
    <property type="entry name" value="MlaB_ABC_Transporter"/>
</dbReference>
<dbReference type="AlphaFoldDB" id="A0A849VIY4"/>
<reference evidence="2 3" key="1">
    <citation type="submission" date="2020-04" db="EMBL/GenBank/DDBJ databases">
        <title>Pseudoalteromonas caenipelagi sp. nov., isolated from a tidal flat.</title>
        <authorList>
            <person name="Park S."/>
            <person name="Yoon J.-H."/>
        </authorList>
    </citation>
    <scope>NUCLEOTIDE SEQUENCE [LARGE SCALE GENOMIC DNA]</scope>
    <source>
        <strain evidence="2 3">JBTF-M23</strain>
    </source>
</reference>
<protein>
    <submittedName>
        <fullName evidence="2">STAS domain-containing protein</fullName>
    </submittedName>
</protein>